<proteinExistence type="predicted"/>
<accession>A0A8J7FG01</accession>
<dbReference type="PANTHER" id="PTHR30222">
    <property type="entry name" value="SPERMIDINE/PUTRESCINE-BINDING PERIPLASMIC PROTEIN"/>
    <property type="match status" value="1"/>
</dbReference>
<dbReference type="AlphaFoldDB" id="A0A8J7FG01"/>
<dbReference type="InterPro" id="IPR006059">
    <property type="entry name" value="SBP"/>
</dbReference>
<keyword evidence="2" id="KW-0813">Transport</keyword>
<comment type="caution">
    <text evidence="5">The sequence shown here is derived from an EMBL/GenBank/DDBJ whole genome shotgun (WGS) entry which is preliminary data.</text>
</comment>
<evidence type="ECO:0000313" key="6">
    <source>
        <dbReference type="Proteomes" id="UP000604481"/>
    </source>
</evidence>
<dbReference type="SUPFAM" id="SSF53850">
    <property type="entry name" value="Periplasmic binding protein-like II"/>
    <property type="match status" value="1"/>
</dbReference>
<dbReference type="GO" id="GO:0015846">
    <property type="term" value="P:polyamine transport"/>
    <property type="evidence" value="ECO:0007669"/>
    <property type="project" value="InterPro"/>
</dbReference>
<reference evidence="5 6" key="1">
    <citation type="submission" date="2020-10" db="EMBL/GenBank/DDBJ databases">
        <title>The genome sequence of Chitinilyticum litopenaei 4Y14.</title>
        <authorList>
            <person name="Liu Y."/>
        </authorList>
    </citation>
    <scope>NUCLEOTIDE SEQUENCE [LARGE SCALE GENOMIC DNA]</scope>
    <source>
        <strain evidence="5 6">4Y14</strain>
    </source>
</reference>
<dbReference type="Pfam" id="PF13416">
    <property type="entry name" value="SBP_bac_8"/>
    <property type="match status" value="1"/>
</dbReference>
<organism evidence="5 6">
    <name type="scientific">Chitinilyticum piscinae</name>
    <dbReference type="NCBI Taxonomy" id="2866724"/>
    <lineage>
        <taxon>Bacteria</taxon>
        <taxon>Pseudomonadati</taxon>
        <taxon>Pseudomonadota</taxon>
        <taxon>Betaproteobacteria</taxon>
        <taxon>Neisseriales</taxon>
        <taxon>Chitinibacteraceae</taxon>
        <taxon>Chitinilyticum</taxon>
    </lineage>
</organism>
<keyword evidence="4" id="KW-0574">Periplasm</keyword>
<dbReference type="PRINTS" id="PR00909">
    <property type="entry name" value="SPERMDNBNDNG"/>
</dbReference>
<dbReference type="EMBL" id="JADFUA010000001">
    <property type="protein sequence ID" value="MBE9608365.1"/>
    <property type="molecule type" value="Genomic_DNA"/>
</dbReference>
<dbReference type="PANTHER" id="PTHR30222:SF17">
    <property type="entry name" value="SPERMIDINE_PUTRESCINE-BINDING PERIPLASMIC PROTEIN"/>
    <property type="match status" value="1"/>
</dbReference>
<dbReference type="GO" id="GO:0019808">
    <property type="term" value="F:polyamine binding"/>
    <property type="evidence" value="ECO:0007669"/>
    <property type="project" value="InterPro"/>
</dbReference>
<sequence>MTGWKALTALLLALLLVPAQGIEVLRVLAWPGYAEKEQVRLFEKKYNVSVVVSYVSSDDELWRRVSKNNGGNFDVVAINTAELQRLIDQKLVQPIDAGRVPNLARQLPRYRTIPALSRNGQRFAVPYAHSEMGLIYNRQLVSVAPQSLAELWNPKYRNQVLAYDGSAHNFSIAAQLLGFSDPFHLSAEQMQQAMVKLIEQRPNVLAYYKTPEEVVDLFNENKVALVYANYGEQQVQLLRKAGADIGYVIPKEGALAWLDCWAILRGARNRELAHAWLNFSLDAEMSRQLVVEQGLGNTLQDSDALSSGDKIIWLEPVENPAERANLWARILGGHRSSRP</sequence>
<evidence type="ECO:0000256" key="2">
    <source>
        <dbReference type="ARBA" id="ARBA00022448"/>
    </source>
</evidence>
<keyword evidence="6" id="KW-1185">Reference proteome</keyword>
<dbReference type="RefSeq" id="WP_194114855.1">
    <property type="nucleotide sequence ID" value="NZ_JADFUA010000001.1"/>
</dbReference>
<gene>
    <name evidence="5" type="ORF">INR99_03290</name>
</gene>
<comment type="subcellular location">
    <subcellularLocation>
        <location evidence="1">Periplasm</location>
    </subcellularLocation>
</comment>
<dbReference type="Gene3D" id="3.40.190.10">
    <property type="entry name" value="Periplasmic binding protein-like II"/>
    <property type="match status" value="2"/>
</dbReference>
<evidence type="ECO:0000313" key="5">
    <source>
        <dbReference type="EMBL" id="MBE9608365.1"/>
    </source>
</evidence>
<evidence type="ECO:0000256" key="1">
    <source>
        <dbReference type="ARBA" id="ARBA00004418"/>
    </source>
</evidence>
<name>A0A8J7FG01_9NEIS</name>
<dbReference type="InterPro" id="IPR001188">
    <property type="entry name" value="Sperm_putr-bd"/>
</dbReference>
<keyword evidence="3" id="KW-0732">Signal</keyword>
<protein>
    <submittedName>
        <fullName evidence="5">Extracellular solute-binding protein</fullName>
    </submittedName>
</protein>
<evidence type="ECO:0000256" key="3">
    <source>
        <dbReference type="ARBA" id="ARBA00022729"/>
    </source>
</evidence>
<dbReference type="Proteomes" id="UP000604481">
    <property type="component" value="Unassembled WGS sequence"/>
</dbReference>
<dbReference type="GO" id="GO:0042597">
    <property type="term" value="C:periplasmic space"/>
    <property type="evidence" value="ECO:0007669"/>
    <property type="project" value="UniProtKB-SubCell"/>
</dbReference>
<evidence type="ECO:0000256" key="4">
    <source>
        <dbReference type="ARBA" id="ARBA00022764"/>
    </source>
</evidence>